<dbReference type="AlphaFoldDB" id="B3SAC4"/>
<dbReference type="GO" id="GO:0071933">
    <property type="term" value="F:Arp2/3 complex binding"/>
    <property type="evidence" value="ECO:0000318"/>
    <property type="project" value="GO_Central"/>
</dbReference>
<sequence>MDRFGLTAGNAFPGKLIRPKCYDCLQQGVVDEVGPIFHPMENINLIDGHNGAFAPFGIKRRKMDLHSSQNLKICDIGDDLKKKLRKFRFRQETNNAAILLKIDAESREIVWDEEYEDVTLDDLQSELAEHLPRYILYCYCHEHQDGRKSYPLCLIFYSPQGSKPEIQMMYAGSKNNLVKTVEVSKVFEIRSLDELTDEWVKSKLSFFR</sequence>
<protein>
    <recommendedName>
        <fullName evidence="6">ADF-H domain-containing protein</fullName>
    </recommendedName>
</protein>
<name>B3SAC4_TRIAD</name>
<proteinExistence type="inferred from homology"/>
<dbReference type="GO" id="GO:0034316">
    <property type="term" value="P:negative regulation of Arp2/3 complex-mediated actin nucleation"/>
    <property type="evidence" value="ECO:0000318"/>
    <property type="project" value="GO_Central"/>
</dbReference>
<gene>
    <name evidence="7" type="ORF">TRIADDRAFT_61212</name>
</gene>
<dbReference type="InParanoid" id="B3SAC4"/>
<dbReference type="PANTHER" id="PTHR11249:SF2">
    <property type="entry name" value="GLIA MATURATION FACTOR"/>
    <property type="match status" value="1"/>
</dbReference>
<dbReference type="InterPro" id="IPR029006">
    <property type="entry name" value="ADF-H/Gelsolin-like_dom_sf"/>
</dbReference>
<dbReference type="GO" id="GO:0030864">
    <property type="term" value="C:cortical actin cytoskeleton"/>
    <property type="evidence" value="ECO:0000318"/>
    <property type="project" value="GO_Central"/>
</dbReference>
<dbReference type="InterPro" id="IPR002108">
    <property type="entry name" value="ADF-H"/>
</dbReference>
<dbReference type="Proteomes" id="UP000009022">
    <property type="component" value="Unassembled WGS sequence"/>
</dbReference>
<evidence type="ECO:0000256" key="3">
    <source>
        <dbReference type="ARBA" id="ARBA00010055"/>
    </source>
</evidence>
<dbReference type="FunFam" id="3.40.20.10:FF:000026">
    <property type="entry name" value="Glia maturation factor"/>
    <property type="match status" value="1"/>
</dbReference>
<dbReference type="GO" id="GO:0005634">
    <property type="term" value="C:nucleus"/>
    <property type="evidence" value="ECO:0007669"/>
    <property type="project" value="UniProtKB-SubCell"/>
</dbReference>
<dbReference type="GO" id="GO:0071846">
    <property type="term" value="P:actin filament debranching"/>
    <property type="evidence" value="ECO:0000318"/>
    <property type="project" value="GO_Central"/>
</dbReference>
<evidence type="ECO:0000256" key="5">
    <source>
        <dbReference type="ARBA" id="ARBA00023242"/>
    </source>
</evidence>
<evidence type="ECO:0000259" key="6">
    <source>
        <dbReference type="PROSITE" id="PS51263"/>
    </source>
</evidence>
<dbReference type="Gene3D" id="3.40.20.10">
    <property type="entry name" value="Severin"/>
    <property type="match status" value="1"/>
</dbReference>
<dbReference type="PhylomeDB" id="B3SAC4"/>
<dbReference type="PANTHER" id="PTHR11249">
    <property type="entry name" value="GLIAL FACTOR NATURATION FACTOR"/>
    <property type="match status" value="1"/>
</dbReference>
<evidence type="ECO:0000256" key="2">
    <source>
        <dbReference type="ARBA" id="ARBA00004496"/>
    </source>
</evidence>
<dbReference type="eggNOG" id="KOG1736">
    <property type="taxonomic scope" value="Eukaryota"/>
</dbReference>
<dbReference type="PROSITE" id="PS51263">
    <property type="entry name" value="ADF_H"/>
    <property type="match status" value="1"/>
</dbReference>
<dbReference type="SMART" id="SM00102">
    <property type="entry name" value="ADF"/>
    <property type="match status" value="1"/>
</dbReference>
<dbReference type="EMBL" id="DS985261">
    <property type="protein sequence ID" value="EDV20234.1"/>
    <property type="molecule type" value="Genomic_DNA"/>
</dbReference>
<evidence type="ECO:0000256" key="4">
    <source>
        <dbReference type="ARBA" id="ARBA00022490"/>
    </source>
</evidence>
<comment type="subcellular location">
    <subcellularLocation>
        <location evidence="2">Cytoplasm</location>
    </subcellularLocation>
    <subcellularLocation>
        <location evidence="1">Nucleus</location>
    </subcellularLocation>
</comment>
<dbReference type="CTD" id="6758452"/>
<feature type="domain" description="ADF-H" evidence="6">
    <location>
        <begin position="70"/>
        <end position="205"/>
    </location>
</feature>
<dbReference type="InterPro" id="IPR011171">
    <property type="entry name" value="GMF"/>
</dbReference>
<dbReference type="OMA" id="IQMMYAG"/>
<comment type="similarity">
    <text evidence="3">Belongs to the actin-binding proteins ADF family. GMF subfamily.</text>
</comment>
<dbReference type="GO" id="GO:0003779">
    <property type="term" value="F:actin binding"/>
    <property type="evidence" value="ECO:0007669"/>
    <property type="project" value="InterPro"/>
</dbReference>
<keyword evidence="4" id="KW-0963">Cytoplasm</keyword>
<dbReference type="KEGG" id="tad:TRIADDRAFT_61212"/>
<dbReference type="RefSeq" id="XP_002117184.1">
    <property type="nucleotide sequence ID" value="XM_002117148.1"/>
</dbReference>
<evidence type="ECO:0000256" key="1">
    <source>
        <dbReference type="ARBA" id="ARBA00004123"/>
    </source>
</evidence>
<dbReference type="CDD" id="cd11283">
    <property type="entry name" value="ADF_GMF-beta_like"/>
    <property type="match status" value="1"/>
</dbReference>
<dbReference type="SUPFAM" id="SSF55753">
    <property type="entry name" value="Actin depolymerizing proteins"/>
    <property type="match status" value="1"/>
</dbReference>
<dbReference type="STRING" id="10228.B3SAC4"/>
<accession>B3SAC4</accession>
<dbReference type="Pfam" id="PF00241">
    <property type="entry name" value="Cofilin_ADF"/>
    <property type="match status" value="1"/>
</dbReference>
<keyword evidence="8" id="KW-1185">Reference proteome</keyword>
<evidence type="ECO:0000313" key="7">
    <source>
        <dbReference type="EMBL" id="EDV20234.1"/>
    </source>
</evidence>
<dbReference type="FunCoup" id="B3SAC4">
    <property type="interactions" value="1110"/>
</dbReference>
<keyword evidence="5" id="KW-0539">Nucleus</keyword>
<dbReference type="GeneID" id="6758452"/>
<reference evidence="7 8" key="1">
    <citation type="journal article" date="2008" name="Nature">
        <title>The Trichoplax genome and the nature of placozoans.</title>
        <authorList>
            <person name="Srivastava M."/>
            <person name="Begovic E."/>
            <person name="Chapman J."/>
            <person name="Putnam N.H."/>
            <person name="Hellsten U."/>
            <person name="Kawashima T."/>
            <person name="Kuo A."/>
            <person name="Mitros T."/>
            <person name="Salamov A."/>
            <person name="Carpenter M.L."/>
            <person name="Signorovitch A.Y."/>
            <person name="Moreno M.A."/>
            <person name="Kamm K."/>
            <person name="Grimwood J."/>
            <person name="Schmutz J."/>
            <person name="Shapiro H."/>
            <person name="Grigoriev I.V."/>
            <person name="Buss L.W."/>
            <person name="Schierwater B."/>
            <person name="Dellaporta S.L."/>
            <person name="Rokhsar D.S."/>
        </authorList>
    </citation>
    <scope>NUCLEOTIDE SEQUENCE [LARGE SCALE GENOMIC DNA]</scope>
    <source>
        <strain evidence="7 8">Grell-BS-1999</strain>
    </source>
</reference>
<dbReference type="HOGENOM" id="CLU_087056_1_0_1"/>
<evidence type="ECO:0000313" key="8">
    <source>
        <dbReference type="Proteomes" id="UP000009022"/>
    </source>
</evidence>
<organism evidence="7 8">
    <name type="scientific">Trichoplax adhaerens</name>
    <name type="common">Trichoplax reptans</name>
    <dbReference type="NCBI Taxonomy" id="10228"/>
    <lineage>
        <taxon>Eukaryota</taxon>
        <taxon>Metazoa</taxon>
        <taxon>Placozoa</taxon>
        <taxon>Uniplacotomia</taxon>
        <taxon>Trichoplacea</taxon>
        <taxon>Trichoplacidae</taxon>
        <taxon>Trichoplax</taxon>
    </lineage>
</organism>
<dbReference type="OrthoDB" id="3919494at2759"/>